<keyword evidence="3" id="KW-1185">Reference proteome</keyword>
<evidence type="ECO:0000313" key="2">
    <source>
        <dbReference type="EMBL" id="GIH02936.1"/>
    </source>
</evidence>
<evidence type="ECO:0008006" key="4">
    <source>
        <dbReference type="Google" id="ProtNLM"/>
    </source>
</evidence>
<reference evidence="2" key="1">
    <citation type="submission" date="2021-01" db="EMBL/GenBank/DDBJ databases">
        <title>Whole genome shotgun sequence of Rhizocola hellebori NBRC 109834.</title>
        <authorList>
            <person name="Komaki H."/>
            <person name="Tamura T."/>
        </authorList>
    </citation>
    <scope>NUCLEOTIDE SEQUENCE</scope>
    <source>
        <strain evidence="2">NBRC 109834</strain>
    </source>
</reference>
<dbReference type="AlphaFoldDB" id="A0A8J3VE21"/>
<dbReference type="EMBL" id="BONY01000005">
    <property type="protein sequence ID" value="GIH02936.1"/>
    <property type="molecule type" value="Genomic_DNA"/>
</dbReference>
<feature type="compositionally biased region" description="Basic residues" evidence="1">
    <location>
        <begin position="325"/>
        <end position="348"/>
    </location>
</feature>
<protein>
    <recommendedName>
        <fullName evidence="4">DUF222 domain-containing protein</fullName>
    </recommendedName>
</protein>
<dbReference type="RefSeq" id="WP_203906869.1">
    <property type="nucleotide sequence ID" value="NZ_BONY01000005.1"/>
</dbReference>
<comment type="caution">
    <text evidence="2">The sequence shown here is derived from an EMBL/GenBank/DDBJ whole genome shotgun (WGS) entry which is preliminary data.</text>
</comment>
<accession>A0A8J3VE21</accession>
<dbReference type="Proteomes" id="UP000612899">
    <property type="component" value="Unassembled WGS sequence"/>
</dbReference>
<proteinExistence type="predicted"/>
<gene>
    <name evidence="2" type="ORF">Rhe02_10030</name>
</gene>
<sequence>MGAGAVESLVDRLVAANRAAAVAQARVLGLVLKVVNAAPDPRYGVDEVAFALSWTKRAAAAQEGLARQLVDGLPEVFAALADGYIDVPKARVFADVLENLDPVVAQQVAAQVLPVAPEKTTTQLRDRLHRRALAADPEHARKRRERARTERRVVLQPAADGTASLSALGLCPARAAAAFARIARIAKARKASGAPETMDQLRADVLLDLLEGVDAPAGRGVIDLTVGLETLAGLDENPALLAGFGPVGADIARQWVHDNPGYQWRAQIIDPDTGELLWQGLTRARPCPPAQDPQARFANAAMARWIRARDKTCRGPGVPGPRQTMRPRPHHQIRRRRPDHPRRPRRAVRAAPPDER</sequence>
<evidence type="ECO:0000313" key="3">
    <source>
        <dbReference type="Proteomes" id="UP000612899"/>
    </source>
</evidence>
<feature type="region of interest" description="Disordered" evidence="1">
    <location>
        <begin position="310"/>
        <end position="356"/>
    </location>
</feature>
<name>A0A8J3VE21_9ACTN</name>
<evidence type="ECO:0000256" key="1">
    <source>
        <dbReference type="SAM" id="MobiDB-lite"/>
    </source>
</evidence>
<organism evidence="2 3">
    <name type="scientific">Rhizocola hellebori</name>
    <dbReference type="NCBI Taxonomy" id="1392758"/>
    <lineage>
        <taxon>Bacteria</taxon>
        <taxon>Bacillati</taxon>
        <taxon>Actinomycetota</taxon>
        <taxon>Actinomycetes</taxon>
        <taxon>Micromonosporales</taxon>
        <taxon>Micromonosporaceae</taxon>
        <taxon>Rhizocola</taxon>
    </lineage>
</organism>